<dbReference type="STRING" id="126957.T1J9I6"/>
<dbReference type="PANTHER" id="PTHR46240">
    <property type="entry name" value="SER/THR PROTEIN KINASE ULK4"/>
    <property type="match status" value="1"/>
</dbReference>
<evidence type="ECO:0000259" key="3">
    <source>
        <dbReference type="PROSITE" id="PS50870"/>
    </source>
</evidence>
<dbReference type="CDD" id="cd07661">
    <property type="entry name" value="BAR_ICA69"/>
    <property type="match status" value="1"/>
</dbReference>
<dbReference type="InterPro" id="IPR010504">
    <property type="entry name" value="AH_dom"/>
</dbReference>
<dbReference type="InterPro" id="IPR011009">
    <property type="entry name" value="Kinase-like_dom_sf"/>
</dbReference>
<keyword evidence="5" id="KW-1185">Reference proteome</keyword>
<dbReference type="SMART" id="SM01237">
    <property type="entry name" value="ICA69"/>
    <property type="match status" value="1"/>
</dbReference>
<dbReference type="InterPro" id="IPR006723">
    <property type="entry name" value="Islet_autoAg_Ica1_C"/>
</dbReference>
<evidence type="ECO:0000256" key="1">
    <source>
        <dbReference type="SAM" id="MobiDB-lite"/>
    </source>
</evidence>
<dbReference type="EMBL" id="JH431975">
    <property type="status" value="NOT_ANNOTATED_CDS"/>
    <property type="molecule type" value="Genomic_DNA"/>
</dbReference>
<dbReference type="Pfam" id="PF00069">
    <property type="entry name" value="Pkinase"/>
    <property type="match status" value="1"/>
</dbReference>
<dbReference type="PROSITE" id="PS50011">
    <property type="entry name" value="PROTEIN_KINASE_DOM"/>
    <property type="match status" value="1"/>
</dbReference>
<accession>T1J9I6</accession>
<feature type="domain" description="Protein kinase" evidence="2">
    <location>
        <begin position="4"/>
        <end position="260"/>
    </location>
</feature>
<dbReference type="InterPro" id="IPR000719">
    <property type="entry name" value="Prot_kinase_dom"/>
</dbReference>
<proteinExistence type="predicted"/>
<dbReference type="InterPro" id="IPR027267">
    <property type="entry name" value="AH/BAR_dom_sf"/>
</dbReference>
<dbReference type="HOGENOM" id="CLU_002110_0_0_1"/>
<evidence type="ECO:0000313" key="5">
    <source>
        <dbReference type="Proteomes" id="UP000014500"/>
    </source>
</evidence>
<dbReference type="PANTHER" id="PTHR46240:SF1">
    <property type="entry name" value="SERINE_THREONINE-PROTEIN KINASE ULK4"/>
    <property type="match status" value="1"/>
</dbReference>
<dbReference type="Gene3D" id="1.25.10.10">
    <property type="entry name" value="Leucine-rich Repeat Variant"/>
    <property type="match status" value="1"/>
</dbReference>
<dbReference type="EnsemblMetazoa" id="SMAR010383-RA">
    <property type="protein sequence ID" value="SMAR010383-PA"/>
    <property type="gene ID" value="SMAR010383"/>
</dbReference>
<organism evidence="4 5">
    <name type="scientific">Strigamia maritima</name>
    <name type="common">European centipede</name>
    <name type="synonym">Geophilus maritimus</name>
    <dbReference type="NCBI Taxonomy" id="126957"/>
    <lineage>
        <taxon>Eukaryota</taxon>
        <taxon>Metazoa</taxon>
        <taxon>Ecdysozoa</taxon>
        <taxon>Arthropoda</taxon>
        <taxon>Myriapoda</taxon>
        <taxon>Chilopoda</taxon>
        <taxon>Pleurostigmophora</taxon>
        <taxon>Geophilomorpha</taxon>
        <taxon>Linotaeniidae</taxon>
        <taxon>Strigamia</taxon>
    </lineage>
</organism>
<dbReference type="eggNOG" id="KOG0597">
    <property type="taxonomic scope" value="Eukaryota"/>
</dbReference>
<dbReference type="SUPFAM" id="SSF103657">
    <property type="entry name" value="BAR/IMD domain-like"/>
    <property type="match status" value="1"/>
</dbReference>
<dbReference type="PhylomeDB" id="T1J9I6"/>
<dbReference type="InterPro" id="IPR011989">
    <property type="entry name" value="ARM-like"/>
</dbReference>
<dbReference type="eggNOG" id="KOG3891">
    <property type="taxonomic scope" value="Eukaryota"/>
</dbReference>
<feature type="region of interest" description="Disordered" evidence="1">
    <location>
        <begin position="1744"/>
        <end position="1763"/>
    </location>
</feature>
<dbReference type="Proteomes" id="UP000014500">
    <property type="component" value="Unassembled WGS sequence"/>
</dbReference>
<reference evidence="4" key="2">
    <citation type="submission" date="2015-02" db="UniProtKB">
        <authorList>
            <consortium name="EnsemblMetazoa"/>
        </authorList>
    </citation>
    <scope>IDENTIFICATION</scope>
</reference>
<dbReference type="GO" id="GO:0012505">
    <property type="term" value="C:endomembrane system"/>
    <property type="evidence" value="ECO:0007669"/>
    <property type="project" value="UniProtKB-ARBA"/>
</dbReference>
<dbReference type="SUPFAM" id="SSF48371">
    <property type="entry name" value="ARM repeat"/>
    <property type="match status" value="1"/>
</dbReference>
<feature type="region of interest" description="Disordered" evidence="1">
    <location>
        <begin position="1507"/>
        <end position="1554"/>
    </location>
</feature>
<feature type="compositionally biased region" description="Polar residues" evidence="1">
    <location>
        <begin position="1677"/>
        <end position="1703"/>
    </location>
</feature>
<dbReference type="InterPro" id="IPR056981">
    <property type="entry name" value="HEAT_ULK4_RUNKEL"/>
</dbReference>
<dbReference type="Pfam" id="PF04629">
    <property type="entry name" value="ICA69"/>
    <property type="match status" value="1"/>
</dbReference>
<feature type="region of interest" description="Disordered" evidence="1">
    <location>
        <begin position="1630"/>
        <end position="1730"/>
    </location>
</feature>
<dbReference type="GO" id="GO:0004672">
    <property type="term" value="F:protein kinase activity"/>
    <property type="evidence" value="ECO:0007669"/>
    <property type="project" value="InterPro"/>
</dbReference>
<dbReference type="InterPro" id="IPR045906">
    <property type="entry name" value="ULK4"/>
</dbReference>
<sequence length="1763" mass="199101">MENYVLYEELRQGTGSRVYKGRRRGTTDYVAVHCIDKSLRSHITNTVRLTHDIIHKNVVQFHEWYETSNHLWLVTELCVGGTLHEVITQDGPLPEKAICKLGIDLARGLHHLHSLRIVFSDFSPTKIVVDSPGTLKYSDFSSARMQGEDLASVYFEAQSPSDDNVDRAVVLANVNLHRTAPEILIDGFRNIESDLYSFGMLLYEMFTGCDKNVDLSDANNLFSIDGKQASENFRDLICGLLQSNPSKRLTWDEIISHSFWQGGLMNIEEEEDEDQRAQNFAAFSQSEDEIENFPSGISSTQNLDGDSLDGIRQNMNSQLHRIESKDSFVNRQRILNDVDESKMEMLSANSCQVLKPAWVSFQSQENRDDPFWANVAILLYHSSDLNLSQLSEHLRKQTTQWESKSLPVAPLTVPDCLELTTEEFQVYWERLLDASATPSVRSAPQRRIHILNYMASIIGNQALVTRITGYETVKKLVTQLKATSQMDIIIRLCHVISLVTGNMTYLEKEANVTTLIITVADALRSHFRELRLRHSLLIALGELIILVARMEYEFQCLLPNWVVPSLPITLINRCLQECDQTLTNHCAAKLVENIASIPGRVAQSFSQTDIVQSIWFIFTHSTIENIRVTAISVLCRMALHSIQIFHILFEKLGLPGVVEILKSGSLKVQQAMLTIIGALLVTGIHASKVAHDKDFLQVVLRLLDSSSTVLCAKVFLVIAELVKLNRDVLVSCCQTRIVMYIERNSRRQTVVDSNARLQWDYMYRCIELLASSLCDLTPAILGDIISVLKAVQGRKHPNTSQSRLLRTNLPLLPVILHFITSQVFRPRILTEYFFADLGNLFELLQTMENGESAIDFACGGNARENLTSTTLSILEAVSQHPACMDQFSVVVASKILSPLATLIVQNTCDGRLSCLKIFTDIVTLYLSKAELNVERLDKKIILTIHQIISTVLLPHMDEFLQDHDPLPSHTLHLLQAIVEQSSSFVHEIERLKLAVLFFKLLRDHNNNPLSSTVQSIVGILSCMVCDKSTNVEELYKLDFIQHMTILLTNTSNLCVNGNSMSVANDVSFLLLLLLDTLMSVLNHVADVVRKTLQAQHKNTSIDPEMAEHLLVLNKPLVKISGNLAQLLCHSDCDIQDHSCRLLSLLVQLYGAECHFALLPEHVDCFGVALQRSNHKKQKVLIKTLLRLVTAEPSLSCPVRDYGKVLISELQRLAEISDYKEETSTVPPLAVDSRSSSFYSSNSYDQYIDRSSNSTIGKMQQQYWVTKHAVLQKLGKKEDKFIVASDAELDAKLELFHSIEDTSHNLQKVIELYQDKLLALSQEENCLGRFLKEQGKLDKTRAGKMMTAAGKSLSYTAQQRLSLRVPLVRLHQEVETFRSRAISDTFITVTQMEGKRTEYRGALHWMKDVSQELDPDTYKQLEKFRKVQSQVRRTKSKFDKLKIDCLQKIDLLAASRCNMFSHALATYQNTLLAFWKKTSKMMTTVAECFKGYQHYEFSMLKELTEPSRKLAEETGNQVNDEDEELDKDRQKKDKHKKGKGKSDKKKDGSDSEVASISKELSDTLLDLNFDIEEEEEEKKVDGVAESTDVKLDKENKNVMDLLSLATEVDDNELDDLSLLREILSIPQDDLLQKPLDDLKWPSPTENKTEENDFLPDWQSAFGQQSSDNSFKDFLPSQLLDTTSSVRGNNNNEGGIKTNPDQNKTVLAASPATNTKRKAPLPNSKKNQGKDMSAWFNLFADLDPLSNPDAIGKSTNDSAEDDRKC</sequence>
<dbReference type="GO" id="GO:0005737">
    <property type="term" value="C:cytoplasm"/>
    <property type="evidence" value="ECO:0007669"/>
    <property type="project" value="UniProtKB-ARBA"/>
</dbReference>
<feature type="domain" description="AH" evidence="3">
    <location>
        <begin position="1283"/>
        <end position="1486"/>
    </location>
</feature>
<dbReference type="GO" id="GO:0019904">
    <property type="term" value="F:protein domain specific binding"/>
    <property type="evidence" value="ECO:0007669"/>
    <property type="project" value="InterPro"/>
</dbReference>
<dbReference type="Gene3D" id="1.10.510.10">
    <property type="entry name" value="Transferase(Phosphotransferase) domain 1"/>
    <property type="match status" value="1"/>
</dbReference>
<name>T1J9I6_STRMM</name>
<dbReference type="PROSITE" id="PS50870">
    <property type="entry name" value="AH"/>
    <property type="match status" value="1"/>
</dbReference>
<evidence type="ECO:0000313" key="4">
    <source>
        <dbReference type="EnsemblMetazoa" id="SMAR010383-PA"/>
    </source>
</evidence>
<dbReference type="SMART" id="SM01015">
    <property type="entry name" value="Arfaptin"/>
    <property type="match status" value="1"/>
</dbReference>
<dbReference type="Gene3D" id="1.20.1270.60">
    <property type="entry name" value="Arfaptin homology (AH) domain/BAR domain"/>
    <property type="match status" value="1"/>
</dbReference>
<dbReference type="SUPFAM" id="SSF56112">
    <property type="entry name" value="Protein kinase-like (PK-like)"/>
    <property type="match status" value="1"/>
</dbReference>
<evidence type="ECO:0000259" key="2">
    <source>
        <dbReference type="PROSITE" id="PS50011"/>
    </source>
</evidence>
<dbReference type="GO" id="GO:0005524">
    <property type="term" value="F:ATP binding"/>
    <property type="evidence" value="ECO:0007669"/>
    <property type="project" value="InterPro"/>
</dbReference>
<evidence type="ECO:0008006" key="6">
    <source>
        <dbReference type="Google" id="ProtNLM"/>
    </source>
</evidence>
<protein>
    <recommendedName>
        <fullName evidence="6">Protein kinase domain-containing protein</fullName>
    </recommendedName>
</protein>
<reference evidence="5" key="1">
    <citation type="submission" date="2011-05" db="EMBL/GenBank/DDBJ databases">
        <authorList>
            <person name="Richards S.R."/>
            <person name="Qu J."/>
            <person name="Jiang H."/>
            <person name="Jhangiani S.N."/>
            <person name="Agravi P."/>
            <person name="Goodspeed R."/>
            <person name="Gross S."/>
            <person name="Mandapat C."/>
            <person name="Jackson L."/>
            <person name="Mathew T."/>
            <person name="Pu L."/>
            <person name="Thornton R."/>
            <person name="Saada N."/>
            <person name="Wilczek-Boney K.B."/>
            <person name="Lee S."/>
            <person name="Kovar C."/>
            <person name="Wu Y."/>
            <person name="Scherer S.E."/>
            <person name="Worley K.C."/>
            <person name="Muzny D.M."/>
            <person name="Gibbs R."/>
        </authorList>
    </citation>
    <scope>NUCLEOTIDE SEQUENCE</scope>
    <source>
        <strain evidence="5">Brora</strain>
    </source>
</reference>
<dbReference type="Pfam" id="PF23606">
    <property type="entry name" value="HEAT_ULK4"/>
    <property type="match status" value="1"/>
</dbReference>
<feature type="compositionally biased region" description="Basic and acidic residues" evidence="1">
    <location>
        <begin position="1539"/>
        <end position="1548"/>
    </location>
</feature>
<dbReference type="Pfam" id="PF06456">
    <property type="entry name" value="Arfaptin"/>
    <property type="match status" value="1"/>
</dbReference>
<dbReference type="InterPro" id="IPR016024">
    <property type="entry name" value="ARM-type_fold"/>
</dbReference>
<dbReference type="FunFam" id="1.20.1270.60:FF:000015">
    <property type="entry name" value="Islet cell autoantigen 1, 69kDa"/>
    <property type="match status" value="1"/>
</dbReference>